<feature type="transmembrane region" description="Helical" evidence="8">
    <location>
        <begin position="360"/>
        <end position="379"/>
    </location>
</feature>
<evidence type="ECO:0000256" key="3">
    <source>
        <dbReference type="ARBA" id="ARBA00022448"/>
    </source>
</evidence>
<keyword evidence="11" id="KW-1185">Reference proteome</keyword>
<evidence type="ECO:0000256" key="4">
    <source>
        <dbReference type="ARBA" id="ARBA00022475"/>
    </source>
</evidence>
<dbReference type="InterPro" id="IPR020846">
    <property type="entry name" value="MFS_dom"/>
</dbReference>
<feature type="domain" description="Major facilitator superfamily (MFS) profile" evidence="9">
    <location>
        <begin position="1"/>
        <end position="386"/>
    </location>
</feature>
<feature type="transmembrane region" description="Helical" evidence="8">
    <location>
        <begin position="122"/>
        <end position="145"/>
    </location>
</feature>
<comment type="caution">
    <text evidence="10">The sequence shown here is derived from an EMBL/GenBank/DDBJ whole genome shotgun (WGS) entry which is preliminary data.</text>
</comment>
<comment type="subcellular location">
    <subcellularLocation>
        <location evidence="1">Cell membrane</location>
        <topology evidence="1">Multi-pass membrane protein</topology>
    </subcellularLocation>
</comment>
<evidence type="ECO:0000256" key="8">
    <source>
        <dbReference type="SAM" id="Phobius"/>
    </source>
</evidence>
<dbReference type="PANTHER" id="PTHR23502">
    <property type="entry name" value="MAJOR FACILITATOR SUPERFAMILY"/>
    <property type="match status" value="1"/>
</dbReference>
<dbReference type="Proteomes" id="UP001501371">
    <property type="component" value="Unassembled WGS sequence"/>
</dbReference>
<proteinExistence type="inferred from homology"/>
<evidence type="ECO:0000256" key="1">
    <source>
        <dbReference type="ARBA" id="ARBA00004651"/>
    </source>
</evidence>
<dbReference type="SUPFAM" id="SSF103473">
    <property type="entry name" value="MFS general substrate transporter"/>
    <property type="match status" value="1"/>
</dbReference>
<feature type="transmembrane region" description="Helical" evidence="8">
    <location>
        <begin position="91"/>
        <end position="110"/>
    </location>
</feature>
<keyword evidence="4" id="KW-1003">Cell membrane</keyword>
<comment type="similarity">
    <text evidence="2">Belongs to the major facilitator superfamily. Bcr/CmlA family.</text>
</comment>
<gene>
    <name evidence="10" type="ORF">GCM10009654_37240</name>
</gene>
<dbReference type="Gene3D" id="1.20.1720.10">
    <property type="entry name" value="Multidrug resistance protein D"/>
    <property type="match status" value="1"/>
</dbReference>
<sequence length="386" mass="37657">MLVLLCFVGPLSTDMYLPAFPRMAVDLRTDASGVQATLAAFLAGMTLGHLVFGPVSDRYGRRVPLLVGAGGCAVATGVCAVAPGLDGVVAGRFLAGFGGAAGVVIGRAVVTDIAEGAVAARLLGVLMALAGLAPVLAPLAGGLVIEAVGWRGVFTVLAGAALLVAGAVLVAVPESLPPDRRHPGGGRELLRTVREVTGDRAYAGYSLAFTFAFGALFSYIAGAPFVLQRVLGLSVGASSAVFACGAVCTALTGAVGARLTARTGPERLLRTGAYAMCAGAASLLAAALAGALTLPVCLSLTALTCGGLGLVTGNATALALARVPHAAGTGSALLGTAQSALGAAVTPLVGLAGAENGGPVFGAMTACGAATLLAARWAGRADAAGR</sequence>
<dbReference type="PANTHER" id="PTHR23502:SF132">
    <property type="entry name" value="POLYAMINE TRANSPORTER 2-RELATED"/>
    <property type="match status" value="1"/>
</dbReference>
<feature type="transmembrane region" description="Helical" evidence="8">
    <location>
        <begin position="151"/>
        <end position="172"/>
    </location>
</feature>
<evidence type="ECO:0000256" key="5">
    <source>
        <dbReference type="ARBA" id="ARBA00022692"/>
    </source>
</evidence>
<feature type="transmembrane region" description="Helical" evidence="8">
    <location>
        <begin position="300"/>
        <end position="320"/>
    </location>
</feature>
<feature type="transmembrane region" description="Helical" evidence="8">
    <location>
        <begin position="34"/>
        <end position="53"/>
    </location>
</feature>
<feature type="transmembrane region" description="Helical" evidence="8">
    <location>
        <begin position="332"/>
        <end position="354"/>
    </location>
</feature>
<dbReference type="InterPro" id="IPR004812">
    <property type="entry name" value="Efflux_drug-R_Bcr/CmlA"/>
</dbReference>
<feature type="transmembrane region" description="Helical" evidence="8">
    <location>
        <begin position="273"/>
        <end position="294"/>
    </location>
</feature>
<dbReference type="PROSITE" id="PS50850">
    <property type="entry name" value="MFS"/>
    <property type="match status" value="1"/>
</dbReference>
<dbReference type="NCBIfam" id="TIGR00710">
    <property type="entry name" value="efflux_Bcr_CflA"/>
    <property type="match status" value="1"/>
</dbReference>
<evidence type="ECO:0000313" key="11">
    <source>
        <dbReference type="Proteomes" id="UP001501371"/>
    </source>
</evidence>
<evidence type="ECO:0000313" key="10">
    <source>
        <dbReference type="EMBL" id="GAA1176599.1"/>
    </source>
</evidence>
<dbReference type="Pfam" id="PF07690">
    <property type="entry name" value="MFS_1"/>
    <property type="match status" value="1"/>
</dbReference>
<dbReference type="CDD" id="cd17320">
    <property type="entry name" value="MFS_MdfA_MDR_like"/>
    <property type="match status" value="1"/>
</dbReference>
<name>A0ABP4FGC8_9ACTN</name>
<dbReference type="InterPro" id="IPR036259">
    <property type="entry name" value="MFS_trans_sf"/>
</dbReference>
<reference evidence="11" key="1">
    <citation type="journal article" date="2019" name="Int. J. Syst. Evol. Microbiol.">
        <title>The Global Catalogue of Microorganisms (GCM) 10K type strain sequencing project: providing services to taxonomists for standard genome sequencing and annotation.</title>
        <authorList>
            <consortium name="The Broad Institute Genomics Platform"/>
            <consortium name="The Broad Institute Genome Sequencing Center for Infectious Disease"/>
            <person name="Wu L."/>
            <person name="Ma J."/>
        </authorList>
    </citation>
    <scope>NUCLEOTIDE SEQUENCE [LARGE SCALE GENOMIC DNA]</scope>
    <source>
        <strain evidence="11">JCM 12696</strain>
    </source>
</reference>
<evidence type="ECO:0000256" key="2">
    <source>
        <dbReference type="ARBA" id="ARBA00006236"/>
    </source>
</evidence>
<evidence type="ECO:0000259" key="9">
    <source>
        <dbReference type="PROSITE" id="PS50850"/>
    </source>
</evidence>
<keyword evidence="7 8" id="KW-0472">Membrane</keyword>
<feature type="transmembrane region" description="Helical" evidence="8">
    <location>
        <begin position="240"/>
        <end position="261"/>
    </location>
</feature>
<evidence type="ECO:0000256" key="6">
    <source>
        <dbReference type="ARBA" id="ARBA00022989"/>
    </source>
</evidence>
<dbReference type="InterPro" id="IPR011701">
    <property type="entry name" value="MFS"/>
</dbReference>
<feature type="transmembrane region" description="Helical" evidence="8">
    <location>
        <begin position="201"/>
        <end position="220"/>
    </location>
</feature>
<keyword evidence="6 8" id="KW-1133">Transmembrane helix</keyword>
<dbReference type="EMBL" id="BAAAKV010000032">
    <property type="protein sequence ID" value="GAA1176599.1"/>
    <property type="molecule type" value="Genomic_DNA"/>
</dbReference>
<feature type="transmembrane region" description="Helical" evidence="8">
    <location>
        <begin position="65"/>
        <end position="85"/>
    </location>
</feature>
<accession>A0ABP4FGC8</accession>
<keyword evidence="3" id="KW-0813">Transport</keyword>
<keyword evidence="5 8" id="KW-0812">Transmembrane</keyword>
<organism evidence="10 11">
    <name type="scientific">Streptomyces hebeiensis</name>
    <dbReference type="NCBI Taxonomy" id="229486"/>
    <lineage>
        <taxon>Bacteria</taxon>
        <taxon>Bacillati</taxon>
        <taxon>Actinomycetota</taxon>
        <taxon>Actinomycetes</taxon>
        <taxon>Kitasatosporales</taxon>
        <taxon>Streptomycetaceae</taxon>
        <taxon>Streptomyces</taxon>
    </lineage>
</organism>
<protein>
    <submittedName>
        <fullName evidence="10">Multidrug effflux MFS transporter</fullName>
    </submittedName>
</protein>
<evidence type="ECO:0000256" key="7">
    <source>
        <dbReference type="ARBA" id="ARBA00023136"/>
    </source>
</evidence>